<name>A0A3M0AAR2_9FLAO</name>
<reference evidence="2 3" key="1">
    <citation type="submission" date="2018-10" db="EMBL/GenBank/DDBJ databases">
        <title>Genomic Encyclopedia of Archaeal and Bacterial Type Strains, Phase II (KMG-II): from individual species to whole genera.</title>
        <authorList>
            <person name="Goeker M."/>
        </authorList>
    </citation>
    <scope>NUCLEOTIDE SEQUENCE [LARGE SCALE GENOMIC DNA]</scope>
    <source>
        <strain evidence="2 3">DSM 19727</strain>
    </source>
</reference>
<feature type="transmembrane region" description="Helical" evidence="1">
    <location>
        <begin position="89"/>
        <end position="109"/>
    </location>
</feature>
<dbReference type="EMBL" id="REFH01000009">
    <property type="protein sequence ID" value="RMA76182.1"/>
    <property type="molecule type" value="Genomic_DNA"/>
</dbReference>
<feature type="transmembrane region" description="Helical" evidence="1">
    <location>
        <begin position="63"/>
        <end position="82"/>
    </location>
</feature>
<evidence type="ECO:0000313" key="2">
    <source>
        <dbReference type="EMBL" id="RMA76182.1"/>
    </source>
</evidence>
<feature type="transmembrane region" description="Helical" evidence="1">
    <location>
        <begin position="121"/>
        <end position="138"/>
    </location>
</feature>
<feature type="transmembrane region" description="Helical" evidence="1">
    <location>
        <begin position="21"/>
        <end position="43"/>
    </location>
</feature>
<protein>
    <submittedName>
        <fullName evidence="2">Putative membrane protein</fullName>
    </submittedName>
</protein>
<gene>
    <name evidence="2" type="ORF">BC961_1906</name>
</gene>
<dbReference type="AlphaFoldDB" id="A0A3M0AAR2"/>
<comment type="caution">
    <text evidence="2">The sequence shown here is derived from an EMBL/GenBank/DDBJ whole genome shotgun (WGS) entry which is preliminary data.</text>
</comment>
<sequence length="146" mass="16832">MNVHSFLIYLCAIKWNTMKKPATTFMSVISVIISFFMIYAGMMHFVDPELFTPYVPKFLKYDLAIIYISGVVEIIIGTLILFTKYRGIGSVALFILLLTFLPIHLWDVILEQPIIGSKVKAVVRLSLQFLFIALAWELKTIYFNKK</sequence>
<proteinExistence type="predicted"/>
<keyword evidence="1" id="KW-0472">Membrane</keyword>
<keyword evidence="1" id="KW-1133">Transmembrane helix</keyword>
<keyword evidence="1" id="KW-0812">Transmembrane</keyword>
<dbReference type="Proteomes" id="UP000280368">
    <property type="component" value="Unassembled WGS sequence"/>
</dbReference>
<keyword evidence="3" id="KW-1185">Reference proteome</keyword>
<dbReference type="PANTHER" id="PTHR36974">
    <property type="entry name" value="MEMBRANE PROTEIN-RELATED"/>
    <property type="match status" value="1"/>
</dbReference>
<evidence type="ECO:0000313" key="3">
    <source>
        <dbReference type="Proteomes" id="UP000280368"/>
    </source>
</evidence>
<accession>A0A3M0AAR2</accession>
<organism evidence="2 3">
    <name type="scientific">Flavobacterium weaverense</name>
    <dbReference type="NCBI Taxonomy" id="271156"/>
    <lineage>
        <taxon>Bacteria</taxon>
        <taxon>Pseudomonadati</taxon>
        <taxon>Bacteroidota</taxon>
        <taxon>Flavobacteriia</taxon>
        <taxon>Flavobacteriales</taxon>
        <taxon>Flavobacteriaceae</taxon>
        <taxon>Flavobacterium</taxon>
    </lineage>
</organism>
<dbReference type="PANTHER" id="PTHR36974:SF1">
    <property type="entry name" value="DOXX FAMILY MEMBRANE PROTEIN"/>
    <property type="match status" value="1"/>
</dbReference>
<evidence type="ECO:0000256" key="1">
    <source>
        <dbReference type="SAM" id="Phobius"/>
    </source>
</evidence>